<dbReference type="InterPro" id="IPR002881">
    <property type="entry name" value="DUF58"/>
</dbReference>
<dbReference type="SUPFAM" id="SSF53300">
    <property type="entry name" value="vWA-like"/>
    <property type="match status" value="1"/>
</dbReference>
<protein>
    <recommendedName>
        <fullName evidence="1">DUF58 domain-containing protein</fullName>
    </recommendedName>
</protein>
<dbReference type="AlphaFoldDB" id="A0A1H7NSG1"/>
<dbReference type="RefSeq" id="WP_085285031.1">
    <property type="nucleotide sequence ID" value="NZ_FOBI01000008.1"/>
</dbReference>
<reference evidence="3" key="1">
    <citation type="submission" date="2016-10" db="EMBL/GenBank/DDBJ databases">
        <authorList>
            <person name="Varghese N."/>
            <person name="Submissions S."/>
        </authorList>
    </citation>
    <scope>NUCLEOTIDE SEQUENCE [LARGE SCALE GENOMIC DNA]</scope>
    <source>
        <strain evidence="3">CGMCC 1.9127</strain>
    </source>
</reference>
<dbReference type="Gene3D" id="3.40.50.410">
    <property type="entry name" value="von Willebrand factor, type A domain"/>
    <property type="match status" value="1"/>
</dbReference>
<proteinExistence type="predicted"/>
<dbReference type="PANTHER" id="PTHR33608">
    <property type="entry name" value="BLL2464 PROTEIN"/>
    <property type="match status" value="1"/>
</dbReference>
<sequence>MQPAFFDINTLLRVKELPLAIKTLAQGFLHGIHASQQRGVGIEFSQYRAYEPGDQLSKIDWQLFARSDKYFVREAERESDVSVWIVLDCSGSMLQQSQPKAVDNGEQQPLQGQWHKFDYARYLAATIAYIAQQQGDAVGLLTLSEQQQQCLPCLPGERHWQKLTLALTKLQAHGRCPDAKTIIGPLSKVAKNALIVIISDFHQAQNELENLTAKLSHGQRDVVAFHLDSSDEITFPYHGLIKFQDLETGAEIHVAGQQVRTDYLAKKKQTEQALKAQFAKQNCSYFSANIDQALDQSLVDFLSARAKRKGW</sequence>
<dbReference type="Pfam" id="PF01882">
    <property type="entry name" value="DUF58"/>
    <property type="match status" value="1"/>
</dbReference>
<dbReference type="InterPro" id="IPR036465">
    <property type="entry name" value="vWFA_dom_sf"/>
</dbReference>
<dbReference type="Proteomes" id="UP000199297">
    <property type="component" value="Unassembled WGS sequence"/>
</dbReference>
<keyword evidence="3" id="KW-1185">Reference proteome</keyword>
<evidence type="ECO:0000313" key="3">
    <source>
        <dbReference type="Proteomes" id="UP000199297"/>
    </source>
</evidence>
<dbReference type="EMBL" id="FOBI01000008">
    <property type="protein sequence ID" value="SEL26311.1"/>
    <property type="molecule type" value="Genomic_DNA"/>
</dbReference>
<feature type="domain" description="DUF58" evidence="1">
    <location>
        <begin position="46"/>
        <end position="271"/>
    </location>
</feature>
<evidence type="ECO:0000259" key="1">
    <source>
        <dbReference type="Pfam" id="PF01882"/>
    </source>
</evidence>
<dbReference type="STRING" id="641665.GCA_002104455_03532"/>
<evidence type="ECO:0000313" key="2">
    <source>
        <dbReference type="EMBL" id="SEL26311.1"/>
    </source>
</evidence>
<dbReference type="PANTHER" id="PTHR33608:SF7">
    <property type="entry name" value="DUF58 DOMAIN-CONTAINING PROTEIN"/>
    <property type="match status" value="1"/>
</dbReference>
<accession>A0A1H7NSG1</accession>
<gene>
    <name evidence="2" type="ORF">SAMN05216262_10872</name>
</gene>
<organism evidence="2 3">
    <name type="scientific">Colwellia chukchiensis</name>
    <dbReference type="NCBI Taxonomy" id="641665"/>
    <lineage>
        <taxon>Bacteria</taxon>
        <taxon>Pseudomonadati</taxon>
        <taxon>Pseudomonadota</taxon>
        <taxon>Gammaproteobacteria</taxon>
        <taxon>Alteromonadales</taxon>
        <taxon>Colwelliaceae</taxon>
        <taxon>Colwellia</taxon>
    </lineage>
</organism>
<name>A0A1H7NSG1_9GAMM</name>